<proteinExistence type="predicted"/>
<name>A0A4Y7WI84_9BACI</name>
<evidence type="ECO:0000313" key="3">
    <source>
        <dbReference type="Proteomes" id="UP000298210"/>
    </source>
</evidence>
<feature type="transmembrane region" description="Helical" evidence="1">
    <location>
        <begin position="132"/>
        <end position="154"/>
    </location>
</feature>
<dbReference type="AlphaFoldDB" id="A0A4Y7WI84"/>
<organism evidence="2 3">
    <name type="scientific">Shouchella lehensis</name>
    <dbReference type="NCBI Taxonomy" id="300825"/>
    <lineage>
        <taxon>Bacteria</taxon>
        <taxon>Bacillati</taxon>
        <taxon>Bacillota</taxon>
        <taxon>Bacilli</taxon>
        <taxon>Bacillales</taxon>
        <taxon>Bacillaceae</taxon>
        <taxon>Shouchella</taxon>
    </lineage>
</organism>
<sequence>MTKEKGAKISNFTSKTNKTFWKKWEKNKFWVCIFISCIPVFLFYSGYISHSKDNTGNFIAYSVGILTVQGVFLTLLVTLKSSPVMSRLRDFFPHLHNYLYFELRKQISACIYFILINLAFAVFVPINNKYLVFFAIVMWSYYMVYITIGILYSIRTVMNLATSDIDTRSKMK</sequence>
<keyword evidence="1" id="KW-0812">Transmembrane</keyword>
<feature type="transmembrane region" description="Helical" evidence="1">
    <location>
        <begin position="59"/>
        <end position="79"/>
    </location>
</feature>
<gene>
    <name evidence="2" type="ORF">E2L03_13115</name>
</gene>
<comment type="caution">
    <text evidence="2">The sequence shown here is derived from an EMBL/GenBank/DDBJ whole genome shotgun (WGS) entry which is preliminary data.</text>
</comment>
<keyword evidence="1" id="KW-0472">Membrane</keyword>
<dbReference type="Proteomes" id="UP000298210">
    <property type="component" value="Unassembled WGS sequence"/>
</dbReference>
<keyword evidence="1" id="KW-1133">Transmembrane helix</keyword>
<feature type="transmembrane region" description="Helical" evidence="1">
    <location>
        <begin position="107"/>
        <end position="126"/>
    </location>
</feature>
<reference evidence="2 3" key="1">
    <citation type="submission" date="2019-03" db="EMBL/GenBank/DDBJ databases">
        <authorList>
            <person name="Liu G."/>
        </authorList>
    </citation>
    <scope>NUCLEOTIDE SEQUENCE [LARGE SCALE GENOMIC DNA]</scope>
    <source>
        <strain evidence="2 3">DSM 19099</strain>
    </source>
</reference>
<dbReference type="RefSeq" id="WP_134259353.1">
    <property type="nucleotide sequence ID" value="NZ_LDIM01000014.1"/>
</dbReference>
<dbReference type="EMBL" id="SNUX01000003">
    <property type="protein sequence ID" value="TES48069.1"/>
    <property type="molecule type" value="Genomic_DNA"/>
</dbReference>
<evidence type="ECO:0000313" key="2">
    <source>
        <dbReference type="EMBL" id="TES48069.1"/>
    </source>
</evidence>
<protein>
    <submittedName>
        <fullName evidence="2">Uncharacterized protein</fullName>
    </submittedName>
</protein>
<evidence type="ECO:0000256" key="1">
    <source>
        <dbReference type="SAM" id="Phobius"/>
    </source>
</evidence>
<accession>A0A4Y7WI84</accession>
<feature type="transmembrane region" description="Helical" evidence="1">
    <location>
        <begin position="29"/>
        <end position="47"/>
    </location>
</feature>